<dbReference type="EMBL" id="OR769223">
    <property type="protein sequence ID" value="WQJ53447.1"/>
    <property type="molecule type" value="Genomic_DNA"/>
</dbReference>
<reference evidence="1 2" key="1">
    <citation type="submission" date="2023-11" db="EMBL/GenBank/DDBJ databases">
        <authorList>
            <person name="Cook R."/>
            <person name="Crisci M."/>
            <person name="Pye H."/>
            <person name="Adriaenssens E."/>
            <person name="Santini J."/>
        </authorList>
    </citation>
    <scope>NUCLEOTIDE SEQUENCE [LARGE SCALE GENOMIC DNA]</scope>
    <source>
        <strain evidence="1">Lak_Megaphage_Sonny</strain>
    </source>
</reference>
<sequence length="240" mass="27364">MKIIAKYIHGSEDSLDVDTYYIVDKVPSFQESKIFCDSIKNENANLLSLDESGHVNACYKGTVDECNNSLYDTYNLHRQQYPLLISSKVERDICLKCIRAIRIILSHLSRTQYRKNVKSALRSSMTDRINVLKSIPLQTVNFDGLENNQSGKDILKVIAFQIGQTMALINGIELYTKMSVAEEYDELLPFLYRQQSNIADLNTYKNILCDTILEMIGSSNNDSVTFLCGETYNLKTEIKI</sequence>
<dbReference type="Proteomes" id="UP001358193">
    <property type="component" value="Segment"/>
</dbReference>
<keyword evidence="2" id="KW-1185">Reference proteome</keyword>
<protein>
    <submittedName>
        <fullName evidence="1">Uncharacterized protein</fullName>
    </submittedName>
</protein>
<proteinExistence type="predicted"/>
<evidence type="ECO:0000313" key="2">
    <source>
        <dbReference type="Proteomes" id="UP001358193"/>
    </source>
</evidence>
<name>A0ABZ0Z4Q2_9CAUD</name>
<evidence type="ECO:0000313" key="1">
    <source>
        <dbReference type="EMBL" id="WQJ53447.1"/>
    </source>
</evidence>
<accession>A0ABZ0Z4Q2</accession>
<organism evidence="1 2">
    <name type="scientific">phage Lak_Megaphage_Sonny</name>
    <dbReference type="NCBI Taxonomy" id="3109229"/>
    <lineage>
        <taxon>Viruses</taxon>
        <taxon>Duplodnaviria</taxon>
        <taxon>Heunggongvirae</taxon>
        <taxon>Uroviricota</taxon>
        <taxon>Caudoviricetes</taxon>
        <taxon>Caudoviricetes code 15 clade</taxon>
    </lineage>
</organism>